<evidence type="ECO:0008006" key="4">
    <source>
        <dbReference type="Google" id="ProtNLM"/>
    </source>
</evidence>
<keyword evidence="3" id="KW-1185">Reference proteome</keyword>
<name>A0ABZ2I7T4_9HYPH</name>
<feature type="signal peptide" evidence="1">
    <location>
        <begin position="1"/>
        <end position="21"/>
    </location>
</feature>
<evidence type="ECO:0000313" key="2">
    <source>
        <dbReference type="EMBL" id="WWT33142.1"/>
    </source>
</evidence>
<reference evidence="2 3" key="1">
    <citation type="submission" date="2024-02" db="EMBL/GenBank/DDBJ databases">
        <title>Complete genome sequence of Pelagibacterium nitratireducens ZH15.</title>
        <authorList>
            <person name="Zhao L.H."/>
        </authorList>
    </citation>
    <scope>NUCLEOTIDE SEQUENCE [LARGE SCALE GENOMIC DNA]</scope>
    <source>
        <strain evidence="2 3">ZH15</strain>
    </source>
</reference>
<dbReference type="Proteomes" id="UP001369958">
    <property type="component" value="Chromosome"/>
</dbReference>
<sequence>MLLKKFIGGPALAAIAITALAACSSTGGNASLNVQAISNYTTTSASSSLDANRSRLGACIAQQAAKQGLEGKSLDSRTIAESCELYEVAYRTSVMAHVRPEWRRPEVLNNTANTATRNLYRTILELFQ</sequence>
<evidence type="ECO:0000256" key="1">
    <source>
        <dbReference type="SAM" id="SignalP"/>
    </source>
</evidence>
<feature type="chain" id="PRO_5047550509" description="Lipoprotein" evidence="1">
    <location>
        <begin position="22"/>
        <end position="128"/>
    </location>
</feature>
<proteinExistence type="predicted"/>
<dbReference type="RefSeq" id="WP_338608565.1">
    <property type="nucleotide sequence ID" value="NZ_CP146275.1"/>
</dbReference>
<keyword evidence="1" id="KW-0732">Signal</keyword>
<gene>
    <name evidence="2" type="ORF">V6617_01305</name>
</gene>
<organism evidence="2 3">
    <name type="scientific">Pelagibacterium nitratireducens</name>
    <dbReference type="NCBI Taxonomy" id="1046114"/>
    <lineage>
        <taxon>Bacteria</taxon>
        <taxon>Pseudomonadati</taxon>
        <taxon>Pseudomonadota</taxon>
        <taxon>Alphaproteobacteria</taxon>
        <taxon>Hyphomicrobiales</taxon>
        <taxon>Devosiaceae</taxon>
        <taxon>Pelagibacterium</taxon>
    </lineage>
</organism>
<protein>
    <recommendedName>
        <fullName evidence="4">Lipoprotein</fullName>
    </recommendedName>
</protein>
<dbReference type="PROSITE" id="PS51257">
    <property type="entry name" value="PROKAR_LIPOPROTEIN"/>
    <property type="match status" value="1"/>
</dbReference>
<evidence type="ECO:0000313" key="3">
    <source>
        <dbReference type="Proteomes" id="UP001369958"/>
    </source>
</evidence>
<accession>A0ABZ2I7T4</accession>
<dbReference type="EMBL" id="CP146275">
    <property type="protein sequence ID" value="WWT33142.1"/>
    <property type="molecule type" value="Genomic_DNA"/>
</dbReference>